<evidence type="ECO:0008006" key="5">
    <source>
        <dbReference type="Google" id="ProtNLM"/>
    </source>
</evidence>
<name>A0AAE1EC72_9GAST</name>
<protein>
    <recommendedName>
        <fullName evidence="5">Transposable element P transposase</fullName>
    </recommendedName>
</protein>
<comment type="caution">
    <text evidence="3">The sequence shown here is derived from an EMBL/GenBank/DDBJ whole genome shotgun (WGS) entry which is preliminary data.</text>
</comment>
<evidence type="ECO:0000259" key="1">
    <source>
        <dbReference type="Pfam" id="PF21788"/>
    </source>
</evidence>
<feature type="domain" description="Transposable element P transposase-like RNase H C-terminal" evidence="2">
    <location>
        <begin position="162"/>
        <end position="193"/>
    </location>
</feature>
<dbReference type="InterPro" id="IPR048367">
    <property type="entry name" value="TNP-like_RNaseH_C"/>
</dbReference>
<dbReference type="Proteomes" id="UP001283361">
    <property type="component" value="Unassembled WGS sequence"/>
</dbReference>
<dbReference type="Pfam" id="PF21789">
    <property type="entry name" value="TNP-like_RNaseH_C"/>
    <property type="match status" value="1"/>
</dbReference>
<sequence length="334" mass="37541">MISWKYIEMLYERDSKFPIRMVPKLTRRHIAMLPFANLSVKLAVQILSHSVAAGITTMVHYGDLPPEAMTTSHFVEEFDKLFNCFNSSSRNGKAPMSHAISSSTEHVIFLREKLRWLDSIKPLNKSGTLPCIHGWKLTIACLLDLWDDLSNNYNVSFLITNRLNQDCLENMFSVVRGKGGHRINPDCREFRSALTQIMVDAILVPGKGSNCQADLDTFLFNLDNITAKGATHAIRTRLHQDVPRLIQPIVQNCASAYVLEVVEKDVVAYISGYVAKKLTGVVCELCKADLIQESHVTDSSFFLSVKQYRHLQEGGLTMPSPALQHCLQTAEIAF</sequence>
<gene>
    <name evidence="3" type="ORF">RRG08_049096</name>
</gene>
<proteinExistence type="predicted"/>
<feature type="domain" description="Transposable element P transposase-like GTP-binding insertion" evidence="1">
    <location>
        <begin position="2"/>
        <end position="94"/>
    </location>
</feature>
<evidence type="ECO:0000313" key="3">
    <source>
        <dbReference type="EMBL" id="KAK3801330.1"/>
    </source>
</evidence>
<accession>A0AAE1EC72</accession>
<dbReference type="PANTHER" id="PTHR47577:SF2">
    <property type="entry name" value="THAP DOMAIN CONTAINING 9"/>
    <property type="match status" value="1"/>
</dbReference>
<dbReference type="Pfam" id="PF21788">
    <property type="entry name" value="TNP-like_GBD"/>
    <property type="match status" value="1"/>
</dbReference>
<organism evidence="3 4">
    <name type="scientific">Elysia crispata</name>
    <name type="common">lettuce slug</name>
    <dbReference type="NCBI Taxonomy" id="231223"/>
    <lineage>
        <taxon>Eukaryota</taxon>
        <taxon>Metazoa</taxon>
        <taxon>Spiralia</taxon>
        <taxon>Lophotrochozoa</taxon>
        <taxon>Mollusca</taxon>
        <taxon>Gastropoda</taxon>
        <taxon>Heterobranchia</taxon>
        <taxon>Euthyneura</taxon>
        <taxon>Panpulmonata</taxon>
        <taxon>Sacoglossa</taxon>
        <taxon>Placobranchoidea</taxon>
        <taxon>Plakobranchidae</taxon>
        <taxon>Elysia</taxon>
    </lineage>
</organism>
<dbReference type="InterPro" id="IPR048366">
    <property type="entry name" value="TNP-like_GBD"/>
</dbReference>
<dbReference type="AlphaFoldDB" id="A0AAE1EC72"/>
<reference evidence="3" key="1">
    <citation type="journal article" date="2023" name="G3 (Bethesda)">
        <title>A reference genome for the long-term kleptoplast-retaining sea slug Elysia crispata morphotype clarki.</title>
        <authorList>
            <person name="Eastman K.E."/>
            <person name="Pendleton A.L."/>
            <person name="Shaikh M.A."/>
            <person name="Suttiyut T."/>
            <person name="Ogas R."/>
            <person name="Tomko P."/>
            <person name="Gavelis G."/>
            <person name="Widhalm J.R."/>
            <person name="Wisecaver J.H."/>
        </authorList>
    </citation>
    <scope>NUCLEOTIDE SEQUENCE</scope>
    <source>
        <strain evidence="3">ECLA1</strain>
    </source>
</reference>
<keyword evidence="4" id="KW-1185">Reference proteome</keyword>
<dbReference type="PANTHER" id="PTHR47577">
    <property type="entry name" value="THAP DOMAIN-CONTAINING PROTEIN 6"/>
    <property type="match status" value="1"/>
</dbReference>
<dbReference type="EMBL" id="JAWDGP010000333">
    <property type="protein sequence ID" value="KAK3801330.1"/>
    <property type="molecule type" value="Genomic_DNA"/>
</dbReference>
<evidence type="ECO:0000313" key="4">
    <source>
        <dbReference type="Proteomes" id="UP001283361"/>
    </source>
</evidence>
<evidence type="ECO:0000259" key="2">
    <source>
        <dbReference type="Pfam" id="PF21789"/>
    </source>
</evidence>